<dbReference type="InterPro" id="IPR020472">
    <property type="entry name" value="WD40_PAC1"/>
</dbReference>
<dbReference type="PANTHER" id="PTHR19853">
    <property type="entry name" value="WD REPEAT CONTAINING PROTEIN 3 WDR3"/>
    <property type="match status" value="1"/>
</dbReference>
<dbReference type="InterPro" id="IPR051570">
    <property type="entry name" value="TBC1_cilium_biogenesis"/>
</dbReference>
<comment type="caution">
    <text evidence="9">The sequence shown here is derived from an EMBL/GenBank/DDBJ whole genome shotgun (WGS) entry which is preliminary data.</text>
</comment>
<evidence type="ECO:0000313" key="10">
    <source>
        <dbReference type="Proteomes" id="UP000769528"/>
    </source>
</evidence>
<feature type="repeat" description="WD" evidence="6">
    <location>
        <begin position="378"/>
        <end position="418"/>
    </location>
</feature>
<gene>
    <name evidence="9" type="ORF">WICMUC_002763</name>
</gene>
<evidence type="ECO:0000256" key="6">
    <source>
        <dbReference type="PROSITE-ProRule" id="PRU00221"/>
    </source>
</evidence>
<dbReference type="GO" id="GO:0034388">
    <property type="term" value="C:Pwp2p-containing subcomplex of 90S preribosome"/>
    <property type="evidence" value="ECO:0007669"/>
    <property type="project" value="TreeGrafter"/>
</dbReference>
<dbReference type="SMART" id="SM00320">
    <property type="entry name" value="WD40"/>
    <property type="match status" value="11"/>
</dbReference>
<feature type="repeat" description="WD" evidence="6">
    <location>
        <begin position="559"/>
        <end position="600"/>
    </location>
</feature>
<dbReference type="FunFam" id="2.130.10.10:FF:000157">
    <property type="entry name" value="WD repeat domain 3"/>
    <property type="match status" value="1"/>
</dbReference>
<dbReference type="Proteomes" id="UP000769528">
    <property type="component" value="Unassembled WGS sequence"/>
</dbReference>
<evidence type="ECO:0000256" key="2">
    <source>
        <dbReference type="ARBA" id="ARBA00022574"/>
    </source>
</evidence>
<keyword evidence="4" id="KW-0539">Nucleus</keyword>
<protein>
    <recommendedName>
        <fullName evidence="8">Small-subunit processome Utp12 domain-containing protein</fullName>
    </recommendedName>
</protein>
<dbReference type="PRINTS" id="PR00320">
    <property type="entry name" value="GPROTEINBRPT"/>
</dbReference>
<feature type="compositionally biased region" description="Acidic residues" evidence="7">
    <location>
        <begin position="713"/>
        <end position="723"/>
    </location>
</feature>
<dbReference type="OrthoDB" id="407922at2759"/>
<dbReference type="AlphaFoldDB" id="A0A9P8PQ32"/>
<evidence type="ECO:0000256" key="4">
    <source>
        <dbReference type="ARBA" id="ARBA00023242"/>
    </source>
</evidence>
<evidence type="ECO:0000256" key="5">
    <source>
        <dbReference type="ARBA" id="ARBA00038229"/>
    </source>
</evidence>
<dbReference type="Gene3D" id="2.130.10.10">
    <property type="entry name" value="YVTN repeat-like/Quinoprotein amine dehydrogenase"/>
    <property type="match status" value="4"/>
</dbReference>
<dbReference type="GO" id="GO:0032040">
    <property type="term" value="C:small-subunit processome"/>
    <property type="evidence" value="ECO:0007669"/>
    <property type="project" value="TreeGrafter"/>
</dbReference>
<organism evidence="9 10">
    <name type="scientific">Wickerhamomyces mucosus</name>
    <dbReference type="NCBI Taxonomy" id="1378264"/>
    <lineage>
        <taxon>Eukaryota</taxon>
        <taxon>Fungi</taxon>
        <taxon>Dikarya</taxon>
        <taxon>Ascomycota</taxon>
        <taxon>Saccharomycotina</taxon>
        <taxon>Saccharomycetes</taxon>
        <taxon>Phaffomycetales</taxon>
        <taxon>Wickerhamomycetaceae</taxon>
        <taxon>Wickerhamomyces</taxon>
    </lineage>
</organism>
<keyword evidence="10" id="KW-1185">Reference proteome</keyword>
<dbReference type="PROSITE" id="PS00678">
    <property type="entry name" value="WD_REPEATS_1"/>
    <property type="match status" value="5"/>
</dbReference>
<sequence>MVKSYQRYEQSHSFGVISSRSNIIWLPPTNKTSSGQVITSGLEEILVWDIKTGELIKKLRDGLPPGSSDAKLAKPSEVTAIEFHNDTNLLAAGYDDGSIKIWDLISGTVLINFNGHKSGITILKFDNEGTRLISGSRDSSIIFWDLVGESGLFKLKSHKDQITGLWFSNDYLISTSKDGLIKIWDLKTQQCIETHVAHSSECWSLGIHENLAITTGPENQIKIWELDLDEEESNKKLSELGIFEKQSKSRGVEVAFKKVGPNRYFSITNSDKTLELFRIRSDEEISKAIKKREKRLNEKGYDENEIMKSIHESRINMLIQPFTIIRSLFKIKNSTWALTNSSKLEILLSTSSNTLEYYSIPYTAKEVSPVERLHTLDHQGHRTDIRSIDISDNNKLLATSSNGLLKIWNIKTQNCLRSFDCGYALVTKFLAGGTLIVVGTRNGDLELYDLATSQLLDSVQAHEGAIWSLDLFSNGQSMITGSADKSLKFWDFKIEQELIDGTSDKYISKMKIFHNKTMEMNEDILALKISSDDKYLAVSLLDNTVKVFFLDTLKFYLSLYGHKLPVLSIDISTDGKLIITSSADKNIKIWGLDFGDCHRSIFGHQDSIMNVRFLHDSHNFFSASKDGLLKYWDGDKFENIQKLSAHQSEIWSIAIAHDNSFVVSASHDHSIRIWEETPDEVFIEEEKEKEMDELYESNLLDSLEGETVKKENDEDEDEIDNDESTGVNKQTLETLKAGEKLLEALEIGYKDFFDNKEYQDNLSKWGKAKLGEAPAKPSKNPLLQALNKSGIEYILETIQKIKPSQLEDALLVLPFSFVLKFLTILSNFINNSSILNNNSSLICKILFFLIKMNLHELNSLKDAEIKKVLESSVKKLRNQLKKIENEIGFNTQGLSFIKDQWNLRHNTQFIDETEHLASVEKAAKKRVFQTVG</sequence>
<dbReference type="SUPFAM" id="SSF75011">
    <property type="entry name" value="3-carboxy-cis,cis-mucoante lactonizing enzyme"/>
    <property type="match status" value="1"/>
</dbReference>
<evidence type="ECO:0000256" key="1">
    <source>
        <dbReference type="ARBA" id="ARBA00004604"/>
    </source>
</evidence>
<evidence type="ECO:0000259" key="8">
    <source>
        <dbReference type="Pfam" id="PF04003"/>
    </source>
</evidence>
<feature type="repeat" description="WD" evidence="6">
    <location>
        <begin position="113"/>
        <end position="146"/>
    </location>
</feature>
<dbReference type="InterPro" id="IPR015943">
    <property type="entry name" value="WD40/YVTN_repeat-like_dom_sf"/>
</dbReference>
<feature type="domain" description="Small-subunit processome Utp12" evidence="8">
    <location>
        <begin position="792"/>
        <end position="898"/>
    </location>
</feature>
<dbReference type="FunFam" id="2.130.10.10:FF:001139">
    <property type="entry name" value="DIP2p Nucleolar protein"/>
    <property type="match status" value="1"/>
</dbReference>
<evidence type="ECO:0000256" key="3">
    <source>
        <dbReference type="ARBA" id="ARBA00022737"/>
    </source>
</evidence>
<dbReference type="EMBL" id="JAEUBF010000772">
    <property type="protein sequence ID" value="KAH3675474.1"/>
    <property type="molecule type" value="Genomic_DNA"/>
</dbReference>
<dbReference type="PROSITE" id="PS50082">
    <property type="entry name" value="WD_REPEATS_2"/>
    <property type="match status" value="8"/>
</dbReference>
<comment type="subcellular location">
    <subcellularLocation>
        <location evidence="1">Nucleus</location>
        <location evidence="1">Nucleolus</location>
    </subcellularLocation>
</comment>
<reference evidence="9" key="2">
    <citation type="submission" date="2021-01" db="EMBL/GenBank/DDBJ databases">
        <authorList>
            <person name="Schikora-Tamarit M.A."/>
        </authorList>
    </citation>
    <scope>NUCLEOTIDE SEQUENCE</scope>
    <source>
        <strain evidence="9">CBS6341</strain>
    </source>
</reference>
<feature type="repeat" description="WD" evidence="6">
    <location>
        <begin position="601"/>
        <end position="633"/>
    </location>
</feature>
<dbReference type="InterPro" id="IPR007148">
    <property type="entry name" value="SSU_processome_Utp12"/>
</dbReference>
<evidence type="ECO:0000256" key="7">
    <source>
        <dbReference type="SAM" id="MobiDB-lite"/>
    </source>
</evidence>
<dbReference type="InterPro" id="IPR019775">
    <property type="entry name" value="WD40_repeat_CS"/>
</dbReference>
<keyword evidence="2 6" id="KW-0853">WD repeat</keyword>
<dbReference type="InterPro" id="IPR011047">
    <property type="entry name" value="Quinoprotein_ADH-like_sf"/>
</dbReference>
<reference evidence="9" key="1">
    <citation type="journal article" date="2021" name="Open Biol.">
        <title>Shared evolutionary footprints suggest mitochondrial oxidative damage underlies multiple complex I losses in fungi.</title>
        <authorList>
            <person name="Schikora-Tamarit M.A."/>
            <person name="Marcet-Houben M."/>
            <person name="Nosek J."/>
            <person name="Gabaldon T."/>
        </authorList>
    </citation>
    <scope>NUCLEOTIDE SEQUENCE</scope>
    <source>
        <strain evidence="9">CBS6341</strain>
    </source>
</reference>
<dbReference type="PROSITE" id="PS50294">
    <property type="entry name" value="WD_REPEATS_REGION"/>
    <property type="match status" value="7"/>
</dbReference>
<dbReference type="InterPro" id="IPR001680">
    <property type="entry name" value="WD40_rpt"/>
</dbReference>
<feature type="repeat" description="WD" evidence="6">
    <location>
        <begin position="155"/>
        <end position="194"/>
    </location>
</feature>
<dbReference type="Pfam" id="PF25173">
    <property type="entry name" value="Beta-prop_WDR3_1st"/>
    <property type="match status" value="1"/>
</dbReference>
<dbReference type="CDD" id="cd00200">
    <property type="entry name" value="WD40"/>
    <property type="match status" value="1"/>
</dbReference>
<dbReference type="GO" id="GO:0030515">
    <property type="term" value="F:snoRNA binding"/>
    <property type="evidence" value="ECO:0007669"/>
    <property type="project" value="TreeGrafter"/>
</dbReference>
<feature type="repeat" description="WD" evidence="6">
    <location>
        <begin position="643"/>
        <end position="675"/>
    </location>
</feature>
<feature type="region of interest" description="Disordered" evidence="7">
    <location>
        <begin position="705"/>
        <end position="727"/>
    </location>
</feature>
<dbReference type="GO" id="GO:0030490">
    <property type="term" value="P:maturation of SSU-rRNA"/>
    <property type="evidence" value="ECO:0007669"/>
    <property type="project" value="TreeGrafter"/>
</dbReference>
<comment type="similarity">
    <text evidence="5">Belongs to the WD repeat WDR3/UTP12 family.</text>
</comment>
<dbReference type="SUPFAM" id="SSF50998">
    <property type="entry name" value="Quinoprotein alcohol dehydrogenase-like"/>
    <property type="match status" value="1"/>
</dbReference>
<dbReference type="PANTHER" id="PTHR19853:SF0">
    <property type="entry name" value="WD REPEAT-CONTAINING PROTEIN 3"/>
    <property type="match status" value="1"/>
</dbReference>
<dbReference type="FunFam" id="2.130.10.10:FF:000178">
    <property type="entry name" value="WD repeat domain 3"/>
    <property type="match status" value="1"/>
</dbReference>
<dbReference type="Pfam" id="PF25172">
    <property type="entry name" value="Beta-prop_WDR3_2nd"/>
    <property type="match status" value="1"/>
</dbReference>
<keyword evidence="3" id="KW-0677">Repeat</keyword>
<evidence type="ECO:0000313" key="9">
    <source>
        <dbReference type="EMBL" id="KAH3675474.1"/>
    </source>
</evidence>
<dbReference type="Pfam" id="PF04003">
    <property type="entry name" value="Utp12"/>
    <property type="match status" value="1"/>
</dbReference>
<proteinExistence type="inferred from homology"/>
<feature type="repeat" description="WD" evidence="6">
    <location>
        <begin position="71"/>
        <end position="112"/>
    </location>
</feature>
<feature type="repeat" description="WD" evidence="6">
    <location>
        <begin position="459"/>
        <end position="500"/>
    </location>
</feature>
<name>A0A9P8PQ32_9ASCO</name>
<accession>A0A9P8PQ32</accession>